<reference evidence="2" key="1">
    <citation type="submission" date="2023-10" db="EMBL/GenBank/DDBJ databases">
        <title>Genome assemblies of two species of porcelain crab, Petrolisthes cinctipes and Petrolisthes manimaculis (Anomura: Porcellanidae).</title>
        <authorList>
            <person name="Angst P."/>
        </authorList>
    </citation>
    <scope>NUCLEOTIDE SEQUENCE</scope>
    <source>
        <strain evidence="2">PB745_01</strain>
        <tissue evidence="2">Gill</tissue>
    </source>
</reference>
<dbReference type="Proteomes" id="UP001286313">
    <property type="component" value="Unassembled WGS sequence"/>
</dbReference>
<proteinExistence type="predicted"/>
<name>A0AAE1G3V4_PETCI</name>
<dbReference type="AlphaFoldDB" id="A0AAE1G3V4"/>
<evidence type="ECO:0000313" key="2">
    <source>
        <dbReference type="EMBL" id="KAK3885944.1"/>
    </source>
</evidence>
<keyword evidence="1" id="KW-0812">Transmembrane</keyword>
<keyword evidence="1" id="KW-0472">Membrane</keyword>
<organism evidence="2 3">
    <name type="scientific">Petrolisthes cinctipes</name>
    <name type="common">Flat porcelain crab</name>
    <dbReference type="NCBI Taxonomy" id="88211"/>
    <lineage>
        <taxon>Eukaryota</taxon>
        <taxon>Metazoa</taxon>
        <taxon>Ecdysozoa</taxon>
        <taxon>Arthropoda</taxon>
        <taxon>Crustacea</taxon>
        <taxon>Multicrustacea</taxon>
        <taxon>Malacostraca</taxon>
        <taxon>Eumalacostraca</taxon>
        <taxon>Eucarida</taxon>
        <taxon>Decapoda</taxon>
        <taxon>Pleocyemata</taxon>
        <taxon>Anomura</taxon>
        <taxon>Galatheoidea</taxon>
        <taxon>Porcellanidae</taxon>
        <taxon>Petrolisthes</taxon>
    </lineage>
</organism>
<keyword evidence="1" id="KW-1133">Transmembrane helix</keyword>
<dbReference type="EMBL" id="JAWQEG010000749">
    <property type="protein sequence ID" value="KAK3885944.1"/>
    <property type="molecule type" value="Genomic_DNA"/>
</dbReference>
<gene>
    <name evidence="2" type="ORF">Pcinc_009877</name>
</gene>
<evidence type="ECO:0000313" key="3">
    <source>
        <dbReference type="Proteomes" id="UP001286313"/>
    </source>
</evidence>
<feature type="transmembrane region" description="Helical" evidence="1">
    <location>
        <begin position="26"/>
        <end position="46"/>
    </location>
</feature>
<keyword evidence="3" id="KW-1185">Reference proteome</keyword>
<evidence type="ECO:0000256" key="1">
    <source>
        <dbReference type="SAM" id="Phobius"/>
    </source>
</evidence>
<protein>
    <submittedName>
        <fullName evidence="2">Uncharacterized protein</fullName>
    </submittedName>
</protein>
<sequence length="74" mass="8646">MSAAAGRKTLSQLYRQGWHEIPEVMASSYMALIGLGMSGIGAYMYVKKDGDNRRYRLRYTVYRHDDERVKKIRE</sequence>
<accession>A0AAE1G3V4</accession>
<comment type="caution">
    <text evidence="2">The sequence shown here is derived from an EMBL/GenBank/DDBJ whole genome shotgun (WGS) entry which is preliminary data.</text>
</comment>